<keyword evidence="2" id="KW-1185">Reference proteome</keyword>
<accession>A0AAN6WDK0</accession>
<gene>
    <name evidence="1" type="ORF">QBC36DRAFT_70546</name>
</gene>
<sequence length="145" mass="15831">MMGSVSSEGTAYLTHRRPGGYAEASKHNSLEHFTHQLQSNVDGRISDACHGRRLFICSPRWAIEEGAEHMNSGLCPSNAEPGNQVALFIGSGALHVIRLVVGVDVDGKPIWGLVGEAYVHSRMNGQPLERMCDPENPEQLRAIEI</sequence>
<reference evidence="1" key="1">
    <citation type="journal article" date="2023" name="Mol. Phylogenet. Evol.">
        <title>Genome-scale phylogeny and comparative genomics of the fungal order Sordariales.</title>
        <authorList>
            <person name="Hensen N."/>
            <person name="Bonometti L."/>
            <person name="Westerberg I."/>
            <person name="Brannstrom I.O."/>
            <person name="Guillou S."/>
            <person name="Cros-Aarteil S."/>
            <person name="Calhoun S."/>
            <person name="Haridas S."/>
            <person name="Kuo A."/>
            <person name="Mondo S."/>
            <person name="Pangilinan J."/>
            <person name="Riley R."/>
            <person name="LaButti K."/>
            <person name="Andreopoulos B."/>
            <person name="Lipzen A."/>
            <person name="Chen C."/>
            <person name="Yan M."/>
            <person name="Daum C."/>
            <person name="Ng V."/>
            <person name="Clum A."/>
            <person name="Steindorff A."/>
            <person name="Ohm R.A."/>
            <person name="Martin F."/>
            <person name="Silar P."/>
            <person name="Natvig D.O."/>
            <person name="Lalanne C."/>
            <person name="Gautier V."/>
            <person name="Ament-Velasquez S.L."/>
            <person name="Kruys A."/>
            <person name="Hutchinson M.I."/>
            <person name="Powell A.J."/>
            <person name="Barry K."/>
            <person name="Miller A.N."/>
            <person name="Grigoriev I.V."/>
            <person name="Debuchy R."/>
            <person name="Gladieux P."/>
            <person name="Hiltunen Thoren M."/>
            <person name="Johannesson H."/>
        </authorList>
    </citation>
    <scope>NUCLEOTIDE SEQUENCE</scope>
    <source>
        <strain evidence="1">CBS 892.96</strain>
    </source>
</reference>
<reference evidence="1" key="2">
    <citation type="submission" date="2023-05" db="EMBL/GenBank/DDBJ databases">
        <authorList>
            <consortium name="Lawrence Berkeley National Laboratory"/>
            <person name="Steindorff A."/>
            <person name="Hensen N."/>
            <person name="Bonometti L."/>
            <person name="Westerberg I."/>
            <person name="Brannstrom I.O."/>
            <person name="Guillou S."/>
            <person name="Cros-Aarteil S."/>
            <person name="Calhoun S."/>
            <person name="Haridas S."/>
            <person name="Kuo A."/>
            <person name="Mondo S."/>
            <person name="Pangilinan J."/>
            <person name="Riley R."/>
            <person name="Labutti K."/>
            <person name="Andreopoulos B."/>
            <person name="Lipzen A."/>
            <person name="Chen C."/>
            <person name="Yanf M."/>
            <person name="Daum C."/>
            <person name="Ng V."/>
            <person name="Clum A."/>
            <person name="Ohm R."/>
            <person name="Martin F."/>
            <person name="Silar P."/>
            <person name="Natvig D."/>
            <person name="Lalanne C."/>
            <person name="Gautier V."/>
            <person name="Ament-Velasquez S.L."/>
            <person name="Kruys A."/>
            <person name="Hutchinson M.I."/>
            <person name="Powell A.J."/>
            <person name="Barry K."/>
            <person name="Miller A.N."/>
            <person name="Grigoriev I.V."/>
            <person name="Debuchy R."/>
            <person name="Gladieux P."/>
            <person name="Thoren M.H."/>
            <person name="Johannesson H."/>
        </authorList>
    </citation>
    <scope>NUCLEOTIDE SEQUENCE</scope>
    <source>
        <strain evidence="1">CBS 892.96</strain>
    </source>
</reference>
<name>A0AAN6WDK0_9PEZI</name>
<protein>
    <submittedName>
        <fullName evidence="1">Uncharacterized protein</fullName>
    </submittedName>
</protein>
<dbReference type="EMBL" id="MU866114">
    <property type="protein sequence ID" value="KAK4179585.1"/>
    <property type="molecule type" value="Genomic_DNA"/>
</dbReference>
<evidence type="ECO:0000313" key="2">
    <source>
        <dbReference type="Proteomes" id="UP001302321"/>
    </source>
</evidence>
<evidence type="ECO:0000313" key="1">
    <source>
        <dbReference type="EMBL" id="KAK4179585.1"/>
    </source>
</evidence>
<dbReference type="AlphaFoldDB" id="A0AAN6WDK0"/>
<comment type="caution">
    <text evidence="1">The sequence shown here is derived from an EMBL/GenBank/DDBJ whole genome shotgun (WGS) entry which is preliminary data.</text>
</comment>
<dbReference type="Proteomes" id="UP001302321">
    <property type="component" value="Unassembled WGS sequence"/>
</dbReference>
<organism evidence="1 2">
    <name type="scientific">Triangularia setosa</name>
    <dbReference type="NCBI Taxonomy" id="2587417"/>
    <lineage>
        <taxon>Eukaryota</taxon>
        <taxon>Fungi</taxon>
        <taxon>Dikarya</taxon>
        <taxon>Ascomycota</taxon>
        <taxon>Pezizomycotina</taxon>
        <taxon>Sordariomycetes</taxon>
        <taxon>Sordariomycetidae</taxon>
        <taxon>Sordariales</taxon>
        <taxon>Podosporaceae</taxon>
        <taxon>Triangularia</taxon>
    </lineage>
</organism>
<proteinExistence type="predicted"/>